<keyword evidence="5" id="KW-1185">Reference proteome</keyword>
<feature type="compositionally biased region" description="Acidic residues" evidence="3">
    <location>
        <begin position="117"/>
        <end position="130"/>
    </location>
</feature>
<sequence length="805" mass="85550">MLRGLSVRTGRLARRWPWQRGGRLRSGSLAPASGLPTPNGGVASVGAAHGSIPCLGLRACAVRHSGGGWWATSRCLSSSASTSSSWSPPDSASDSVAASDAAHRNEKHRDEGREAEADTEELPEGTAEEDVLGLQRGVDGVISALRQGRTLLAARAYQELDKGALRKDVAASRSLVVAAGRAGASELGLALYRDLFREDLLAGAERVNRLDANYLLRAIAPSGNVEVAEEIFGALRERDGSSHAALIDTYFNAGQARRGIEFGRRVLGAHPEGVYAAMNASATPGATAEDAAVAAAEAVETEEEASGVSGGGSSMEPAGAPTLSFMDYSVIYHVFIEAFLRMRQAERAHNVIRTMRERHNMRVRMPTLMSFLVRAANANIADGAYMALLELRRDTSFGAYSGLRCIDQGSLLSALNCAARNQHAALADMAWAELRTRYLSQEELPLLPSSLHADDAAAAESTMPKPFFEVPDALFYARANAVARCVNEPTTEATVAAAAGATPGASSGLPRALLNCMDLIIDLHHRRHARRLRLASADANTASPDPRAIAPRLLSLRGVVTGLASDIRLVDGWHFELVRRLEALRGESSAATATTTTTTPQSPSSTVTAAVFKANTWSPIKDGTPLLTPFNIAIAAGGAMADLDRALQSYEVLERDGPAASLQPNTDTFHALLDACARRRHVDAALHVMEKMREAKMEPVGETHRLLVRAMVRGARLREAADYIRERTGAADEEQPAAIPLGAYRLVARYALAVNNDVALVREMEALAKQAGYGAARFASTEASLSGGIGGGSMAVPSMSDEARE</sequence>
<dbReference type="PANTHER" id="PTHR47936:SF1">
    <property type="entry name" value="PENTATRICOPEPTIDE REPEAT-CONTAINING PROTEIN GUN1, CHLOROPLASTIC"/>
    <property type="match status" value="1"/>
</dbReference>
<evidence type="ECO:0000256" key="2">
    <source>
        <dbReference type="PROSITE-ProRule" id="PRU00708"/>
    </source>
</evidence>
<dbReference type="PROSITE" id="PS51375">
    <property type="entry name" value="PPR"/>
    <property type="match status" value="1"/>
</dbReference>
<feature type="compositionally biased region" description="Low complexity" evidence="3">
    <location>
        <begin position="80"/>
        <end position="100"/>
    </location>
</feature>
<evidence type="ECO:0000313" key="5">
    <source>
        <dbReference type="Proteomes" id="UP001301350"/>
    </source>
</evidence>
<evidence type="ECO:0000313" key="4">
    <source>
        <dbReference type="EMBL" id="KAK4537033.1"/>
    </source>
</evidence>
<feature type="region of interest" description="Disordered" evidence="3">
    <location>
        <begin position="80"/>
        <end position="130"/>
    </location>
</feature>
<protein>
    <recommendedName>
        <fullName evidence="6">Pentacotripeptide-repeat region of PRORP domain-containing protein</fullName>
    </recommendedName>
</protein>
<dbReference type="InterPro" id="IPR011990">
    <property type="entry name" value="TPR-like_helical_dom_sf"/>
</dbReference>
<feature type="compositionally biased region" description="Basic and acidic residues" evidence="3">
    <location>
        <begin position="101"/>
        <end position="116"/>
    </location>
</feature>
<comment type="caution">
    <text evidence="4">The sequence shown here is derived from an EMBL/GenBank/DDBJ whole genome shotgun (WGS) entry which is preliminary data.</text>
</comment>
<feature type="repeat" description="PPR" evidence="2">
    <location>
        <begin position="665"/>
        <end position="699"/>
    </location>
</feature>
<evidence type="ECO:0008006" key="6">
    <source>
        <dbReference type="Google" id="ProtNLM"/>
    </source>
</evidence>
<dbReference type="EMBL" id="JANCYW010000010">
    <property type="protein sequence ID" value="KAK4537033.1"/>
    <property type="molecule type" value="Genomic_DNA"/>
</dbReference>
<accession>A0AAV9IYZ9</accession>
<proteinExistence type="predicted"/>
<dbReference type="Proteomes" id="UP001301350">
    <property type="component" value="Unassembled WGS sequence"/>
</dbReference>
<gene>
    <name evidence="4" type="ORF">CDCA_CDCA10G3058</name>
</gene>
<dbReference type="Pfam" id="PF13812">
    <property type="entry name" value="PPR_3"/>
    <property type="match status" value="1"/>
</dbReference>
<dbReference type="Gene3D" id="1.25.40.10">
    <property type="entry name" value="Tetratricopeptide repeat domain"/>
    <property type="match status" value="2"/>
</dbReference>
<dbReference type="InterPro" id="IPR002885">
    <property type="entry name" value="PPR_rpt"/>
</dbReference>
<dbReference type="AlphaFoldDB" id="A0AAV9IYZ9"/>
<dbReference type="PANTHER" id="PTHR47936">
    <property type="entry name" value="PPR_LONG DOMAIN-CONTAINING PROTEIN"/>
    <property type="match status" value="1"/>
</dbReference>
<reference evidence="4 5" key="1">
    <citation type="submission" date="2022-07" db="EMBL/GenBank/DDBJ databases">
        <title>Genome-wide signatures of adaptation to extreme environments.</title>
        <authorList>
            <person name="Cho C.H."/>
            <person name="Yoon H.S."/>
        </authorList>
    </citation>
    <scope>NUCLEOTIDE SEQUENCE [LARGE SCALE GENOMIC DNA]</scope>
    <source>
        <strain evidence="4 5">DBV 063 E5</strain>
    </source>
</reference>
<keyword evidence="1" id="KW-0677">Repeat</keyword>
<dbReference type="NCBIfam" id="TIGR00756">
    <property type="entry name" value="PPR"/>
    <property type="match status" value="1"/>
</dbReference>
<organism evidence="4 5">
    <name type="scientific">Cyanidium caldarium</name>
    <name type="common">Red alga</name>
    <dbReference type="NCBI Taxonomy" id="2771"/>
    <lineage>
        <taxon>Eukaryota</taxon>
        <taxon>Rhodophyta</taxon>
        <taxon>Bangiophyceae</taxon>
        <taxon>Cyanidiales</taxon>
        <taxon>Cyanidiaceae</taxon>
        <taxon>Cyanidium</taxon>
    </lineage>
</organism>
<name>A0AAV9IYZ9_CYACA</name>
<evidence type="ECO:0000256" key="1">
    <source>
        <dbReference type="ARBA" id="ARBA00022737"/>
    </source>
</evidence>
<evidence type="ECO:0000256" key="3">
    <source>
        <dbReference type="SAM" id="MobiDB-lite"/>
    </source>
</evidence>